<feature type="compositionally biased region" description="Low complexity" evidence="1">
    <location>
        <begin position="679"/>
        <end position="702"/>
    </location>
</feature>
<feature type="region of interest" description="Disordered" evidence="1">
    <location>
        <begin position="38"/>
        <end position="62"/>
    </location>
</feature>
<feature type="region of interest" description="Disordered" evidence="1">
    <location>
        <begin position="667"/>
        <end position="705"/>
    </location>
</feature>
<feature type="region of interest" description="Disordered" evidence="1">
    <location>
        <begin position="412"/>
        <end position="539"/>
    </location>
</feature>
<dbReference type="PANTHER" id="PTHR39466">
    <property type="entry name" value="RGS DOMAIN-CONTAINING PROTEIN"/>
    <property type="match status" value="1"/>
</dbReference>
<feature type="region of interest" description="Disordered" evidence="1">
    <location>
        <begin position="1"/>
        <end position="26"/>
    </location>
</feature>
<gene>
    <name evidence="2" type="ORF">EUX98_g2730</name>
</gene>
<feature type="compositionally biased region" description="Gly residues" evidence="1">
    <location>
        <begin position="586"/>
        <end position="599"/>
    </location>
</feature>
<feature type="compositionally biased region" description="Pro residues" evidence="1">
    <location>
        <begin position="49"/>
        <end position="62"/>
    </location>
</feature>
<evidence type="ECO:0000256" key="1">
    <source>
        <dbReference type="SAM" id="MobiDB-lite"/>
    </source>
</evidence>
<feature type="compositionally biased region" description="Basic residues" evidence="1">
    <location>
        <begin position="252"/>
        <end position="262"/>
    </location>
</feature>
<dbReference type="OrthoDB" id="3232309at2759"/>
<evidence type="ECO:0000313" key="2">
    <source>
        <dbReference type="EMBL" id="THH31458.1"/>
    </source>
</evidence>
<dbReference type="PANTHER" id="PTHR39466:SF1">
    <property type="entry name" value="RGS DOMAIN-CONTAINING PROTEIN"/>
    <property type="match status" value="1"/>
</dbReference>
<feature type="region of interest" description="Disordered" evidence="1">
    <location>
        <begin position="577"/>
        <end position="600"/>
    </location>
</feature>
<protein>
    <recommendedName>
        <fullName evidence="4">RGS domain-containing protein</fullName>
    </recommendedName>
</protein>
<dbReference type="AlphaFoldDB" id="A0A4S4N130"/>
<comment type="caution">
    <text evidence="2">The sequence shown here is derived from an EMBL/GenBank/DDBJ whole genome shotgun (WGS) entry which is preliminary data.</text>
</comment>
<sequence length="738" mass="81103">MPSWWSTISDDNVAGPSRLPGSTTSVFGRRASDATMIFTPQPSSSAAPPAHPALPPPLPVPSTPAPGLQYALPAPQQTQPRTVKLTPSAILSLPHRLAHPPPAKGQLPSWGVIPAFDIRLEDILDRKHLPPLGLKDFEEWLLFVDHAAENLYFILWLREYTARYTAWAQQSKREHEFLRSSTSTQSLSLSSPGHPLRTNLTDSHRSPFPSFPNTTFCHSPSSPNLTTADATRYPVTHPQNPSPCPSPSPSPPRRRDRHHHRYLLPPSPPSSLALFYLRAKETFLTPNKPYELDVPSEVLMVFHQSSSTKSSRQPMQLAPPPDPAIFNELASIIEENLKESLAKFVVATYNNVGMPRAHCGSAGGLSIGIIWSAPILAANFSLGGAPMYGVCMMIYIFGDLRQLRSFELLRPQISPPKPLTRRQREKRLNAAEVSASSPVATTARPELRIVPPSPPRVSVESQSQVQTPLSPPPPPAVVHTPVRWNTFPTNDAASFSTSSSYTRSDSASDFGDSDEDDSDEDDSDEDDPEKVRKSAMNQTRRPRIIISDAFYDEHPSPEGPATATTDIWTGMPDVVSGGRGAARRGSTGGVGRGGEGGGPPLWPDYEANEEEEGNATAAFIKPFVYDFENYRFGTAPYMYTPARIHVDDKEAQTQQRTAELQPIESFDFDALPPNRPRPTRFNRPTTWAGPQHQHQPHHSPSSVVGIIHPSADDAIHPSTSARGRKPCWKGQLRMKLGV</sequence>
<feature type="compositionally biased region" description="Low complexity" evidence="1">
    <location>
        <begin position="182"/>
        <end position="191"/>
    </location>
</feature>
<dbReference type="Proteomes" id="UP000308730">
    <property type="component" value="Unassembled WGS sequence"/>
</dbReference>
<organism evidence="2 3">
    <name type="scientific">Antrodiella citrinella</name>
    <dbReference type="NCBI Taxonomy" id="2447956"/>
    <lineage>
        <taxon>Eukaryota</taxon>
        <taxon>Fungi</taxon>
        <taxon>Dikarya</taxon>
        <taxon>Basidiomycota</taxon>
        <taxon>Agaricomycotina</taxon>
        <taxon>Agaricomycetes</taxon>
        <taxon>Polyporales</taxon>
        <taxon>Steccherinaceae</taxon>
        <taxon>Antrodiella</taxon>
    </lineage>
</organism>
<dbReference type="InterPro" id="IPR036305">
    <property type="entry name" value="RGS_sf"/>
</dbReference>
<feature type="compositionally biased region" description="Pro residues" evidence="1">
    <location>
        <begin position="240"/>
        <end position="251"/>
    </location>
</feature>
<dbReference type="SUPFAM" id="SSF48097">
    <property type="entry name" value="Regulator of G-protein signaling, RGS"/>
    <property type="match status" value="1"/>
</dbReference>
<feature type="compositionally biased region" description="Low complexity" evidence="1">
    <location>
        <begin position="489"/>
        <end position="510"/>
    </location>
</feature>
<feature type="compositionally biased region" description="Low complexity" evidence="1">
    <location>
        <begin position="456"/>
        <end position="468"/>
    </location>
</feature>
<keyword evidence="3" id="KW-1185">Reference proteome</keyword>
<feature type="compositionally biased region" description="Polar residues" evidence="1">
    <location>
        <begin position="1"/>
        <end position="10"/>
    </location>
</feature>
<evidence type="ECO:0000313" key="3">
    <source>
        <dbReference type="Proteomes" id="UP000308730"/>
    </source>
</evidence>
<feature type="region of interest" description="Disordered" evidence="1">
    <location>
        <begin position="182"/>
        <end position="265"/>
    </location>
</feature>
<dbReference type="EMBL" id="SGPM01000046">
    <property type="protein sequence ID" value="THH31458.1"/>
    <property type="molecule type" value="Genomic_DNA"/>
</dbReference>
<evidence type="ECO:0008006" key="4">
    <source>
        <dbReference type="Google" id="ProtNLM"/>
    </source>
</evidence>
<feature type="non-terminal residue" evidence="2">
    <location>
        <position position="738"/>
    </location>
</feature>
<feature type="compositionally biased region" description="Acidic residues" evidence="1">
    <location>
        <begin position="511"/>
        <end position="528"/>
    </location>
</feature>
<feature type="compositionally biased region" description="Polar residues" evidence="1">
    <location>
        <begin position="211"/>
        <end position="229"/>
    </location>
</feature>
<accession>A0A4S4N130</accession>
<proteinExistence type="predicted"/>
<reference evidence="2 3" key="1">
    <citation type="submission" date="2019-02" db="EMBL/GenBank/DDBJ databases">
        <title>Genome sequencing of the rare red list fungi Antrodiella citrinella (Flaviporus citrinellus).</title>
        <authorList>
            <person name="Buettner E."/>
            <person name="Kellner H."/>
        </authorList>
    </citation>
    <scope>NUCLEOTIDE SEQUENCE [LARGE SCALE GENOMIC DNA]</scope>
    <source>
        <strain evidence="2 3">DSM 108506</strain>
    </source>
</reference>
<name>A0A4S4N130_9APHY</name>